<comment type="caution">
    <text evidence="4">The sequence shown here is derived from an EMBL/GenBank/DDBJ whole genome shotgun (WGS) entry which is preliminary data.</text>
</comment>
<dbReference type="CDD" id="cd05276">
    <property type="entry name" value="p53_inducible_oxidoreductase"/>
    <property type="match status" value="1"/>
</dbReference>
<evidence type="ECO:0000313" key="5">
    <source>
        <dbReference type="Proteomes" id="UP000753961"/>
    </source>
</evidence>
<dbReference type="RefSeq" id="WP_222579376.1">
    <property type="nucleotide sequence ID" value="NZ_JAHVHU010000006.1"/>
</dbReference>
<evidence type="ECO:0000259" key="3">
    <source>
        <dbReference type="SMART" id="SM00829"/>
    </source>
</evidence>
<protein>
    <submittedName>
        <fullName evidence="4">NAD(P)H-quinone oxidoreductase</fullName>
    </submittedName>
</protein>
<accession>A0A953L8M1</accession>
<dbReference type="GO" id="GO:0016651">
    <property type="term" value="F:oxidoreductase activity, acting on NAD(P)H"/>
    <property type="evidence" value="ECO:0007669"/>
    <property type="project" value="TreeGrafter"/>
</dbReference>
<feature type="domain" description="Enoyl reductase (ER)" evidence="3">
    <location>
        <begin position="11"/>
        <end position="323"/>
    </location>
</feature>
<evidence type="ECO:0000313" key="4">
    <source>
        <dbReference type="EMBL" id="MBY5957855.1"/>
    </source>
</evidence>
<proteinExistence type="predicted"/>
<dbReference type="EMBL" id="JAHVHU010000006">
    <property type="protein sequence ID" value="MBY5957855.1"/>
    <property type="molecule type" value="Genomic_DNA"/>
</dbReference>
<sequence length="326" mass="35769">MRAINYDKDQKTSTLYFDEVPIPDPDSDEVLIRVHAFGLNRADLLQVRGQYPPPAGASEIPGLECSGIIEEVGENVTKWKAGDHVCGLVDGGAYAEYCLLDSGMIWRKPEGASWVEAAAMPETYLTAYQALYQLMDVTTMERVLIHAAASGVGSAAVQLLSDLDIKKWGTASGPKIDFCLDRGYDAVIDYQKYSFLEKVMGWTGGSGVDGIVDVVGGDYFQDNIKALALDGTLVMLGLLSGVQAGQVNILPLISRRLTIQGSTLRSRSVSYKRELVRGFLDRFHSKIQRGELKPEIYKNLSWADSAQAHDLMRQNKNSGKIVLSIQ</sequence>
<dbReference type="PANTHER" id="PTHR48106">
    <property type="entry name" value="QUINONE OXIDOREDUCTASE PIG3-RELATED"/>
    <property type="match status" value="1"/>
</dbReference>
<organism evidence="4 5">
    <name type="scientific">Membranihabitans marinus</name>
    <dbReference type="NCBI Taxonomy" id="1227546"/>
    <lineage>
        <taxon>Bacteria</taxon>
        <taxon>Pseudomonadati</taxon>
        <taxon>Bacteroidota</taxon>
        <taxon>Saprospiria</taxon>
        <taxon>Saprospirales</taxon>
        <taxon>Saprospiraceae</taxon>
        <taxon>Membranihabitans</taxon>
    </lineage>
</organism>
<dbReference type="Pfam" id="PF08240">
    <property type="entry name" value="ADH_N"/>
    <property type="match status" value="1"/>
</dbReference>
<reference evidence="4" key="1">
    <citation type="submission" date="2021-06" db="EMBL/GenBank/DDBJ databases">
        <title>44 bacteria genomes isolated from Dapeng, Shenzhen.</title>
        <authorList>
            <person name="Zheng W."/>
            <person name="Yu S."/>
            <person name="Huang Y."/>
        </authorList>
    </citation>
    <scope>NUCLEOTIDE SEQUENCE</scope>
    <source>
        <strain evidence="4">DP5N28-2</strain>
    </source>
</reference>
<dbReference type="Gene3D" id="3.90.180.10">
    <property type="entry name" value="Medium-chain alcohol dehydrogenases, catalytic domain"/>
    <property type="match status" value="1"/>
</dbReference>
<dbReference type="SUPFAM" id="SSF51735">
    <property type="entry name" value="NAD(P)-binding Rossmann-fold domains"/>
    <property type="match status" value="1"/>
</dbReference>
<dbReference type="NCBIfam" id="TIGR02824">
    <property type="entry name" value="quinone_pig3"/>
    <property type="match status" value="1"/>
</dbReference>
<dbReference type="SMART" id="SM00829">
    <property type="entry name" value="PKS_ER"/>
    <property type="match status" value="1"/>
</dbReference>
<gene>
    <name evidence="4" type="ORF">KUV50_06925</name>
</gene>
<dbReference type="InterPro" id="IPR013154">
    <property type="entry name" value="ADH-like_N"/>
</dbReference>
<name>A0A953L8M1_9BACT</name>
<dbReference type="Proteomes" id="UP000753961">
    <property type="component" value="Unassembled WGS sequence"/>
</dbReference>
<keyword evidence="1" id="KW-0521">NADP</keyword>
<keyword evidence="2" id="KW-0560">Oxidoreductase</keyword>
<dbReference type="Gene3D" id="3.40.50.720">
    <property type="entry name" value="NAD(P)-binding Rossmann-like Domain"/>
    <property type="match status" value="1"/>
</dbReference>
<dbReference type="PANTHER" id="PTHR48106:SF18">
    <property type="entry name" value="QUINONE OXIDOREDUCTASE PIG3"/>
    <property type="match status" value="1"/>
</dbReference>
<dbReference type="AlphaFoldDB" id="A0A953L8M1"/>
<dbReference type="InterPro" id="IPR013149">
    <property type="entry name" value="ADH-like_C"/>
</dbReference>
<dbReference type="Pfam" id="PF00107">
    <property type="entry name" value="ADH_zinc_N"/>
    <property type="match status" value="1"/>
</dbReference>
<dbReference type="InterPro" id="IPR020843">
    <property type="entry name" value="ER"/>
</dbReference>
<dbReference type="GO" id="GO:0070402">
    <property type="term" value="F:NADPH binding"/>
    <property type="evidence" value="ECO:0007669"/>
    <property type="project" value="TreeGrafter"/>
</dbReference>
<evidence type="ECO:0000256" key="2">
    <source>
        <dbReference type="ARBA" id="ARBA00023002"/>
    </source>
</evidence>
<keyword evidence="5" id="KW-1185">Reference proteome</keyword>
<evidence type="ECO:0000256" key="1">
    <source>
        <dbReference type="ARBA" id="ARBA00022857"/>
    </source>
</evidence>
<dbReference type="SUPFAM" id="SSF50129">
    <property type="entry name" value="GroES-like"/>
    <property type="match status" value="1"/>
</dbReference>
<dbReference type="InterPro" id="IPR011032">
    <property type="entry name" value="GroES-like_sf"/>
</dbReference>
<dbReference type="InterPro" id="IPR036291">
    <property type="entry name" value="NAD(P)-bd_dom_sf"/>
</dbReference>
<dbReference type="InterPro" id="IPR014189">
    <property type="entry name" value="Quinone_OxRdtase_PIG3"/>
</dbReference>